<dbReference type="PANTHER" id="PTHR42659">
    <property type="entry name" value="XANTHINE DEHYDROGENASE SUBUNIT C-RELATED"/>
    <property type="match status" value="1"/>
</dbReference>
<dbReference type="SUPFAM" id="SSF56176">
    <property type="entry name" value="FAD-binding/transporter-associated domain-like"/>
    <property type="match status" value="1"/>
</dbReference>
<proteinExistence type="predicted"/>
<gene>
    <name evidence="5" type="ORF">PYH38_002635</name>
</gene>
<keyword evidence="1" id="KW-0285">Flavoprotein</keyword>
<accession>A0ABY8D2P7</accession>
<dbReference type="RefSeq" id="WP_280734676.1">
    <property type="nucleotide sequence ID" value="NZ_CP120368.1"/>
</dbReference>
<evidence type="ECO:0000256" key="2">
    <source>
        <dbReference type="ARBA" id="ARBA00022827"/>
    </source>
</evidence>
<evidence type="ECO:0000256" key="1">
    <source>
        <dbReference type="ARBA" id="ARBA00022630"/>
    </source>
</evidence>
<keyword evidence="6" id="KW-1185">Reference proteome</keyword>
<dbReference type="Gene3D" id="3.30.43.10">
    <property type="entry name" value="Uridine Diphospho-n-acetylenolpyruvylglucosamine Reductase, domain 2"/>
    <property type="match status" value="1"/>
</dbReference>
<dbReference type="InterPro" id="IPR036318">
    <property type="entry name" value="FAD-bd_PCMH-like_sf"/>
</dbReference>
<dbReference type="InterPro" id="IPR016167">
    <property type="entry name" value="FAD-bd_PCMH_sub1"/>
</dbReference>
<dbReference type="Pfam" id="PF00941">
    <property type="entry name" value="FAD_binding_5"/>
    <property type="match status" value="1"/>
</dbReference>
<evidence type="ECO:0000256" key="3">
    <source>
        <dbReference type="ARBA" id="ARBA00023002"/>
    </source>
</evidence>
<organism evidence="5 6">
    <name type="scientific">Sinorhizobium numidicum</name>
    <dbReference type="NCBI Taxonomy" id="680248"/>
    <lineage>
        <taxon>Bacteria</taxon>
        <taxon>Pseudomonadati</taxon>
        <taxon>Pseudomonadota</taxon>
        <taxon>Alphaproteobacteria</taxon>
        <taxon>Hyphomicrobiales</taxon>
        <taxon>Rhizobiaceae</taxon>
        <taxon>Sinorhizobium/Ensifer group</taxon>
        <taxon>Sinorhizobium</taxon>
    </lineage>
</organism>
<dbReference type="InterPro" id="IPR036683">
    <property type="entry name" value="CO_DH_flav_C_dom_sf"/>
</dbReference>
<keyword evidence="2" id="KW-0274">FAD</keyword>
<dbReference type="InterPro" id="IPR016169">
    <property type="entry name" value="FAD-bd_PCMH_sub2"/>
</dbReference>
<protein>
    <submittedName>
        <fullName evidence="5">Xanthine dehydrogenase family protein subunit M</fullName>
    </submittedName>
</protein>
<dbReference type="InterPro" id="IPR002346">
    <property type="entry name" value="Mopterin_DH_FAD-bd"/>
</dbReference>
<keyword evidence="3" id="KW-0560">Oxidoreductase</keyword>
<dbReference type="Pfam" id="PF03450">
    <property type="entry name" value="CO_deh_flav_C"/>
    <property type="match status" value="1"/>
</dbReference>
<evidence type="ECO:0000259" key="4">
    <source>
        <dbReference type="PROSITE" id="PS51387"/>
    </source>
</evidence>
<dbReference type="SMART" id="SM01092">
    <property type="entry name" value="CO_deh_flav_C"/>
    <property type="match status" value="1"/>
</dbReference>
<evidence type="ECO:0000313" key="5">
    <source>
        <dbReference type="EMBL" id="WEX83815.1"/>
    </source>
</evidence>
<dbReference type="SUPFAM" id="SSF55447">
    <property type="entry name" value="CO dehydrogenase flavoprotein C-terminal domain-like"/>
    <property type="match status" value="1"/>
</dbReference>
<dbReference type="InterPro" id="IPR005107">
    <property type="entry name" value="CO_DH_flav_C"/>
</dbReference>
<reference evidence="5 6" key="1">
    <citation type="submission" date="2023-03" db="EMBL/GenBank/DDBJ databases">
        <authorList>
            <person name="Kaur S."/>
            <person name="Espinosa-Saiz D."/>
            <person name="Velazquez E."/>
            <person name="Menendez E."/>
            <person name="diCenzo G.C."/>
        </authorList>
    </citation>
    <scope>NUCLEOTIDE SEQUENCE [LARGE SCALE GENOMIC DNA]</scope>
    <source>
        <strain evidence="5 6">LMG 27395</strain>
    </source>
</reference>
<name>A0ABY8D2P7_9HYPH</name>
<dbReference type="PANTHER" id="PTHR42659:SF2">
    <property type="entry name" value="XANTHINE DEHYDROGENASE SUBUNIT C-RELATED"/>
    <property type="match status" value="1"/>
</dbReference>
<dbReference type="InterPro" id="IPR051312">
    <property type="entry name" value="Diverse_Substr_Oxidored"/>
</dbReference>
<dbReference type="Gene3D" id="3.30.465.10">
    <property type="match status" value="1"/>
</dbReference>
<dbReference type="EMBL" id="CP120371">
    <property type="protein sequence ID" value="WEX83815.1"/>
    <property type="molecule type" value="Genomic_DNA"/>
</dbReference>
<evidence type="ECO:0000313" key="6">
    <source>
        <dbReference type="Proteomes" id="UP001235547"/>
    </source>
</evidence>
<dbReference type="InterPro" id="IPR016166">
    <property type="entry name" value="FAD-bd_PCMH"/>
</dbReference>
<dbReference type="PROSITE" id="PS51387">
    <property type="entry name" value="FAD_PCMH"/>
    <property type="match status" value="1"/>
</dbReference>
<dbReference type="Proteomes" id="UP001235547">
    <property type="component" value="Chromosome 1"/>
</dbReference>
<feature type="domain" description="FAD-binding PCMH-type" evidence="4">
    <location>
        <begin position="1"/>
        <end position="170"/>
    </location>
</feature>
<dbReference type="Gene3D" id="3.30.390.50">
    <property type="entry name" value="CO dehydrogenase flavoprotein, C-terminal domain"/>
    <property type="match status" value="1"/>
</dbReference>
<sequence length="265" mass="27841">MYETNYHRASSVQEAIKLMGDAAEGKYLSGGMTLIPTMKQRLAAPSDLIDLRHIGEMKGITVTGRSVRIGAATTHEEVATSAELKAVCPAICGLASQIGDPHVRHMGTIGGSIANNDPAADYPAAMLALDAVIVTNNRELTAGDFFTGLFETALEEGEIITAVRFEAPAKAAYQKFRNPASRYAITGVFVAQRDNGDVRVAVTGAGSNGVFRHQGLEAALAANWSPDAVANVTVDAADLLSDLHASAAYRANLVKVMTKRAVAAA</sequence>